<evidence type="ECO:0000313" key="2">
    <source>
        <dbReference type="EMBL" id="GFQ64714.1"/>
    </source>
</evidence>
<feature type="compositionally biased region" description="Basic and acidic residues" evidence="1">
    <location>
        <begin position="35"/>
        <end position="58"/>
    </location>
</feature>
<dbReference type="Proteomes" id="UP000887116">
    <property type="component" value="Unassembled WGS sequence"/>
</dbReference>
<accession>A0A8X6K799</accession>
<dbReference type="AlphaFoldDB" id="A0A8X6K799"/>
<feature type="region of interest" description="Disordered" evidence="1">
    <location>
        <begin position="35"/>
        <end position="72"/>
    </location>
</feature>
<name>A0A8X6K799_TRICU</name>
<comment type="caution">
    <text evidence="2">The sequence shown here is derived from an EMBL/GenBank/DDBJ whole genome shotgun (WGS) entry which is preliminary data.</text>
</comment>
<proteinExistence type="predicted"/>
<protein>
    <submittedName>
        <fullName evidence="2">Uncharacterized protein</fullName>
    </submittedName>
</protein>
<reference evidence="2" key="1">
    <citation type="submission" date="2020-07" db="EMBL/GenBank/DDBJ databases">
        <title>Multicomponent nature underlies the extraordinary mechanical properties of spider dragline silk.</title>
        <authorList>
            <person name="Kono N."/>
            <person name="Nakamura H."/>
            <person name="Mori M."/>
            <person name="Yoshida Y."/>
            <person name="Ohtoshi R."/>
            <person name="Malay A.D."/>
            <person name="Moran D.A.P."/>
            <person name="Tomita M."/>
            <person name="Numata K."/>
            <person name="Arakawa K."/>
        </authorList>
    </citation>
    <scope>NUCLEOTIDE SEQUENCE</scope>
</reference>
<organism evidence="2 3">
    <name type="scientific">Trichonephila clavata</name>
    <name type="common">Joro spider</name>
    <name type="synonym">Nephila clavata</name>
    <dbReference type="NCBI Taxonomy" id="2740835"/>
    <lineage>
        <taxon>Eukaryota</taxon>
        <taxon>Metazoa</taxon>
        <taxon>Ecdysozoa</taxon>
        <taxon>Arthropoda</taxon>
        <taxon>Chelicerata</taxon>
        <taxon>Arachnida</taxon>
        <taxon>Araneae</taxon>
        <taxon>Araneomorphae</taxon>
        <taxon>Entelegynae</taxon>
        <taxon>Araneoidea</taxon>
        <taxon>Nephilidae</taxon>
        <taxon>Trichonephila</taxon>
    </lineage>
</organism>
<keyword evidence="3" id="KW-1185">Reference proteome</keyword>
<gene>
    <name evidence="2" type="ORF">TNCT_539761</name>
</gene>
<evidence type="ECO:0000256" key="1">
    <source>
        <dbReference type="SAM" id="MobiDB-lite"/>
    </source>
</evidence>
<evidence type="ECO:0000313" key="3">
    <source>
        <dbReference type="Proteomes" id="UP000887116"/>
    </source>
</evidence>
<sequence length="72" mass="8604">MIPESRWAKWNKKRDLYSVHHVKYDEVVCPLKKHSDNERNCSKYRVDKREKSTSRDRTNIPGISGRGVSEWD</sequence>
<dbReference type="EMBL" id="BMAO01029955">
    <property type="protein sequence ID" value="GFQ64714.1"/>
    <property type="molecule type" value="Genomic_DNA"/>
</dbReference>